<dbReference type="GO" id="GO:0005634">
    <property type="term" value="C:nucleus"/>
    <property type="evidence" value="ECO:0007669"/>
    <property type="project" value="TreeGrafter"/>
</dbReference>
<evidence type="ECO:0000256" key="1">
    <source>
        <dbReference type="SAM" id="MobiDB-lite"/>
    </source>
</evidence>
<feature type="compositionally biased region" description="Low complexity" evidence="1">
    <location>
        <begin position="44"/>
        <end position="71"/>
    </location>
</feature>
<sequence length="260" mass="27514">MNDDLDEPQFEHEEPAAQKKKRTKKKRPRDDDDDDDDATPGAPPILEESAAAAAEPASTAPVTFQTAGGPAKKPKPPRPAPRDGAAWAAWLRNLLPDADAAALPARCAPPEGDVKMAVAARVRRGCGRNVDVVVVCTSARRAADLARTLRDHAKIRRVFKLFGKHKDRKEQERALATLSPLPRVAVATGAEIDRLVATPARLDALRDRVPWAPGAALLVDGAPDAKGYTPFTLPDAKGALAATVAGLLGATDVAFGVVES</sequence>
<protein>
    <recommendedName>
        <fullName evidence="2">Rhodanese domain-containing protein</fullName>
    </recommendedName>
</protein>
<proteinExistence type="predicted"/>
<dbReference type="PROSITE" id="PS50206">
    <property type="entry name" value="RHODANESE_3"/>
    <property type="match status" value="1"/>
</dbReference>
<gene>
    <name evidence="3" type="ORF">PECAL_3P24540</name>
</gene>
<organism evidence="3 4">
    <name type="scientific">Pelagomonas calceolata</name>
    <dbReference type="NCBI Taxonomy" id="35677"/>
    <lineage>
        <taxon>Eukaryota</taxon>
        <taxon>Sar</taxon>
        <taxon>Stramenopiles</taxon>
        <taxon>Ochrophyta</taxon>
        <taxon>Pelagophyceae</taxon>
        <taxon>Pelagomonadales</taxon>
        <taxon>Pelagomonadaceae</taxon>
        <taxon>Pelagomonas</taxon>
    </lineage>
</organism>
<accession>A0A8J2SIA5</accession>
<feature type="domain" description="Rhodanese" evidence="2">
    <location>
        <begin position="128"/>
        <end position="177"/>
    </location>
</feature>
<dbReference type="EMBL" id="CAKKNE010000003">
    <property type="protein sequence ID" value="CAH0372455.1"/>
    <property type="molecule type" value="Genomic_DNA"/>
</dbReference>
<dbReference type="PANTHER" id="PTHR24030:SF0">
    <property type="entry name" value="PROTEIN CMSS1"/>
    <property type="match status" value="1"/>
</dbReference>
<evidence type="ECO:0000313" key="3">
    <source>
        <dbReference type="EMBL" id="CAH0372455.1"/>
    </source>
</evidence>
<feature type="compositionally biased region" description="Basic residues" evidence="1">
    <location>
        <begin position="18"/>
        <end position="27"/>
    </location>
</feature>
<dbReference type="PANTHER" id="PTHR24030">
    <property type="entry name" value="PROTEIN CMSS1"/>
    <property type="match status" value="1"/>
</dbReference>
<keyword evidence="4" id="KW-1185">Reference proteome</keyword>
<dbReference type="InterPro" id="IPR032704">
    <property type="entry name" value="Cms1"/>
</dbReference>
<feature type="region of interest" description="Disordered" evidence="1">
    <location>
        <begin position="1"/>
        <end position="83"/>
    </location>
</feature>
<dbReference type="GO" id="GO:0030686">
    <property type="term" value="C:90S preribosome"/>
    <property type="evidence" value="ECO:0007669"/>
    <property type="project" value="TreeGrafter"/>
</dbReference>
<dbReference type="AlphaFoldDB" id="A0A8J2SIA5"/>
<evidence type="ECO:0000259" key="2">
    <source>
        <dbReference type="PROSITE" id="PS50206"/>
    </source>
</evidence>
<dbReference type="InterPro" id="IPR001763">
    <property type="entry name" value="Rhodanese-like_dom"/>
</dbReference>
<dbReference type="Proteomes" id="UP000789595">
    <property type="component" value="Unassembled WGS sequence"/>
</dbReference>
<comment type="caution">
    <text evidence="3">The sequence shown here is derived from an EMBL/GenBank/DDBJ whole genome shotgun (WGS) entry which is preliminary data.</text>
</comment>
<reference evidence="3" key="1">
    <citation type="submission" date="2021-11" db="EMBL/GenBank/DDBJ databases">
        <authorList>
            <consortium name="Genoscope - CEA"/>
            <person name="William W."/>
        </authorList>
    </citation>
    <scope>NUCLEOTIDE SEQUENCE</scope>
</reference>
<dbReference type="OrthoDB" id="1929311at2759"/>
<evidence type="ECO:0000313" key="4">
    <source>
        <dbReference type="Proteomes" id="UP000789595"/>
    </source>
</evidence>
<name>A0A8J2SIA5_9STRA</name>